<keyword evidence="4 6" id="KW-1133">Transmembrane helix</keyword>
<feature type="transmembrane region" description="Helical" evidence="6">
    <location>
        <begin position="291"/>
        <end position="310"/>
    </location>
</feature>
<keyword evidence="2" id="KW-1003">Cell membrane</keyword>
<dbReference type="InterPro" id="IPR036259">
    <property type="entry name" value="MFS_trans_sf"/>
</dbReference>
<feature type="transmembrane region" description="Helical" evidence="6">
    <location>
        <begin position="63"/>
        <end position="83"/>
    </location>
</feature>
<dbReference type="PROSITE" id="PS50850">
    <property type="entry name" value="MFS"/>
    <property type="match status" value="1"/>
</dbReference>
<accession>A0A438LZC3</accession>
<feature type="domain" description="Major facilitator superfamily (MFS) profile" evidence="7">
    <location>
        <begin position="1"/>
        <end position="406"/>
    </location>
</feature>
<evidence type="ECO:0000256" key="1">
    <source>
        <dbReference type="ARBA" id="ARBA00004651"/>
    </source>
</evidence>
<feature type="transmembrane region" description="Helical" evidence="6">
    <location>
        <begin position="350"/>
        <end position="370"/>
    </location>
</feature>
<feature type="transmembrane region" description="Helical" evidence="6">
    <location>
        <begin position="382"/>
        <end position="402"/>
    </location>
</feature>
<evidence type="ECO:0000256" key="5">
    <source>
        <dbReference type="ARBA" id="ARBA00023136"/>
    </source>
</evidence>
<evidence type="ECO:0000256" key="6">
    <source>
        <dbReference type="SAM" id="Phobius"/>
    </source>
</evidence>
<protein>
    <submittedName>
        <fullName evidence="8">Sugar phosphate permease</fullName>
    </submittedName>
</protein>
<dbReference type="GO" id="GO:0022857">
    <property type="term" value="F:transmembrane transporter activity"/>
    <property type="evidence" value="ECO:0007669"/>
    <property type="project" value="InterPro"/>
</dbReference>
<dbReference type="PANTHER" id="PTHR43124">
    <property type="entry name" value="PURINE EFFLUX PUMP PBUE"/>
    <property type="match status" value="1"/>
</dbReference>
<feature type="transmembrane region" description="Helical" evidence="6">
    <location>
        <begin position="178"/>
        <end position="197"/>
    </location>
</feature>
<feature type="transmembrane region" description="Helical" evidence="6">
    <location>
        <begin position="225"/>
        <end position="247"/>
    </location>
</feature>
<feature type="transmembrane region" description="Helical" evidence="6">
    <location>
        <begin position="316"/>
        <end position="338"/>
    </location>
</feature>
<dbReference type="PANTHER" id="PTHR43124:SF10">
    <property type="entry name" value="PURINE EFFLUX PUMP PBUE"/>
    <property type="match status" value="1"/>
</dbReference>
<dbReference type="InterPro" id="IPR011701">
    <property type="entry name" value="MFS"/>
</dbReference>
<dbReference type="InterPro" id="IPR050189">
    <property type="entry name" value="MFS_Efflux_Transporters"/>
</dbReference>
<evidence type="ECO:0000256" key="2">
    <source>
        <dbReference type="ARBA" id="ARBA00022475"/>
    </source>
</evidence>
<dbReference type="OrthoDB" id="8596007at2"/>
<feature type="transmembrane region" description="Helical" evidence="6">
    <location>
        <begin position="150"/>
        <end position="172"/>
    </location>
</feature>
<feature type="transmembrane region" description="Helical" evidence="6">
    <location>
        <begin position="29"/>
        <end position="51"/>
    </location>
</feature>
<dbReference type="Gene3D" id="1.20.1250.20">
    <property type="entry name" value="MFS general substrate transporter like domains"/>
    <property type="match status" value="1"/>
</dbReference>
<proteinExistence type="predicted"/>
<sequence length="410" mass="42729">MAIVSSGRAVTEVVSPAARRRRPVLNRTLIVVCQSMQALCFGGIALFLPLIRQDLGISPSQAGLLAAAGTFTYALMQIPSGYLSDRFDTKRLFVVGLVGTNLLTLTFASLDSFGWLVVNQAVSGVFRALVFAPGLLLISRQFAEDRRATAMGLYVAGGFSSNILLNALGPVLVGPLGWRSLMILFGGSGLLVLLAFARLGDSAPHKADAKPPTWADAREILSHRVVWLAGFIQFVRLAVVTGIGFWLPSLIVEDKGFSLGVAGAVVAIGAAVTAPANFLGGWVSDRLGRPLAVVGVSLAMLAVTIFLIPFVDALPLLIAVIAVNSVFLQLYFGPLFAVPLQHVGTANAGLVTGFSNFCANLGGVAFAYGLGAFKDATGSFDAGLWALAGMCAAGLAVTGLIARLPLRSLG</sequence>
<dbReference type="Proteomes" id="UP000284824">
    <property type="component" value="Unassembled WGS sequence"/>
</dbReference>
<dbReference type="SUPFAM" id="SSF103473">
    <property type="entry name" value="MFS general substrate transporter"/>
    <property type="match status" value="1"/>
</dbReference>
<feature type="transmembrane region" description="Helical" evidence="6">
    <location>
        <begin position="116"/>
        <end position="138"/>
    </location>
</feature>
<evidence type="ECO:0000256" key="4">
    <source>
        <dbReference type="ARBA" id="ARBA00022989"/>
    </source>
</evidence>
<feature type="transmembrane region" description="Helical" evidence="6">
    <location>
        <begin position="259"/>
        <end position="279"/>
    </location>
</feature>
<evidence type="ECO:0000313" key="9">
    <source>
        <dbReference type="Proteomes" id="UP000284824"/>
    </source>
</evidence>
<dbReference type="GO" id="GO:0005886">
    <property type="term" value="C:plasma membrane"/>
    <property type="evidence" value="ECO:0007669"/>
    <property type="project" value="UniProtKB-SubCell"/>
</dbReference>
<keyword evidence="9" id="KW-1185">Reference proteome</keyword>
<comment type="caution">
    <text evidence="8">The sequence shown here is derived from an EMBL/GenBank/DDBJ whole genome shotgun (WGS) entry which is preliminary data.</text>
</comment>
<dbReference type="EMBL" id="SAUN01000001">
    <property type="protein sequence ID" value="RVX38880.1"/>
    <property type="molecule type" value="Genomic_DNA"/>
</dbReference>
<reference evidence="8 9" key="1">
    <citation type="submission" date="2019-01" db="EMBL/GenBank/DDBJ databases">
        <title>Sequencing the genomes of 1000 actinobacteria strains.</title>
        <authorList>
            <person name="Klenk H.-P."/>
        </authorList>
    </citation>
    <scope>NUCLEOTIDE SEQUENCE [LARGE SCALE GENOMIC DNA]</scope>
    <source>
        <strain evidence="8 9">DSM 43925</strain>
    </source>
</reference>
<name>A0A438LZC3_9ACTN</name>
<evidence type="ECO:0000259" key="7">
    <source>
        <dbReference type="PROSITE" id="PS50850"/>
    </source>
</evidence>
<dbReference type="InterPro" id="IPR020846">
    <property type="entry name" value="MFS_dom"/>
</dbReference>
<feature type="transmembrane region" description="Helical" evidence="6">
    <location>
        <begin position="92"/>
        <end position="110"/>
    </location>
</feature>
<dbReference type="AlphaFoldDB" id="A0A438LZC3"/>
<evidence type="ECO:0000256" key="3">
    <source>
        <dbReference type="ARBA" id="ARBA00022692"/>
    </source>
</evidence>
<evidence type="ECO:0000313" key="8">
    <source>
        <dbReference type="EMBL" id="RVX38880.1"/>
    </source>
</evidence>
<comment type="subcellular location">
    <subcellularLocation>
        <location evidence="1">Cell membrane</location>
        <topology evidence="1">Multi-pass membrane protein</topology>
    </subcellularLocation>
</comment>
<dbReference type="Pfam" id="PF07690">
    <property type="entry name" value="MFS_1"/>
    <property type="match status" value="1"/>
</dbReference>
<keyword evidence="3 6" id="KW-0812">Transmembrane</keyword>
<gene>
    <name evidence="8" type="ORF">EDD27_1208</name>
</gene>
<keyword evidence="5 6" id="KW-0472">Membrane</keyword>
<organism evidence="8 9">
    <name type="scientific">Nonomuraea polychroma</name>
    <dbReference type="NCBI Taxonomy" id="46176"/>
    <lineage>
        <taxon>Bacteria</taxon>
        <taxon>Bacillati</taxon>
        <taxon>Actinomycetota</taxon>
        <taxon>Actinomycetes</taxon>
        <taxon>Streptosporangiales</taxon>
        <taxon>Streptosporangiaceae</taxon>
        <taxon>Nonomuraea</taxon>
    </lineage>
</organism>